<evidence type="ECO:0000313" key="3">
    <source>
        <dbReference type="EMBL" id="RVX23288.1"/>
    </source>
</evidence>
<dbReference type="InterPro" id="IPR037848">
    <property type="entry name" value="GEM-like"/>
</dbReference>
<dbReference type="Gene3D" id="2.30.29.30">
    <property type="entry name" value="Pleckstrin-homology domain (PH domain)/Phosphotyrosine-binding domain (PTB)"/>
    <property type="match status" value="1"/>
</dbReference>
<accession>A0A438KQ17</accession>
<feature type="domain" description="GRAM" evidence="2">
    <location>
        <begin position="18"/>
        <end position="92"/>
    </location>
</feature>
<evidence type="ECO:0000313" key="4">
    <source>
        <dbReference type="Proteomes" id="UP000288805"/>
    </source>
</evidence>
<dbReference type="SMART" id="SM00568">
    <property type="entry name" value="GRAM"/>
    <property type="match status" value="1"/>
</dbReference>
<protein>
    <submittedName>
        <fullName evidence="3">GLABRA2 expression modulator</fullName>
    </submittedName>
</protein>
<comment type="similarity">
    <text evidence="1">Belongs to the GEM family.</text>
</comment>
<dbReference type="Pfam" id="PF13966">
    <property type="entry name" value="zf-RVT"/>
    <property type="match status" value="1"/>
</dbReference>
<dbReference type="EMBL" id="QGNW01000001">
    <property type="protein sequence ID" value="RVX23288.1"/>
    <property type="molecule type" value="Genomic_DNA"/>
</dbReference>
<proteinExistence type="inferred from homology"/>
<dbReference type="InterPro" id="IPR026960">
    <property type="entry name" value="RVT-Znf"/>
</dbReference>
<evidence type="ECO:0000256" key="1">
    <source>
        <dbReference type="ARBA" id="ARBA00009414"/>
    </source>
</evidence>
<name>A0A438KQ17_VITVI</name>
<dbReference type="AlphaFoldDB" id="A0A438KQ17"/>
<comment type="caution">
    <text evidence="3">The sequence shown here is derived from an EMBL/GenBank/DDBJ whole genome shotgun (WGS) entry which is preliminary data.</text>
</comment>
<dbReference type="Pfam" id="PF02893">
    <property type="entry name" value="GRAM"/>
    <property type="match status" value="1"/>
</dbReference>
<dbReference type="PANTHER" id="PTHR31969">
    <property type="entry name" value="GEM-LIKE PROTEIN 2"/>
    <property type="match status" value="1"/>
</dbReference>
<gene>
    <name evidence="3" type="primary">GEM</name>
    <name evidence="3" type="ORF">CK203_000516</name>
</gene>
<dbReference type="Proteomes" id="UP000288805">
    <property type="component" value="Unassembled WGS sequence"/>
</dbReference>
<reference evidence="3 4" key="1">
    <citation type="journal article" date="2018" name="PLoS Genet.">
        <title>Population sequencing reveals clonal diversity and ancestral inbreeding in the grapevine cultivar Chardonnay.</title>
        <authorList>
            <person name="Roach M.J."/>
            <person name="Johnson D.L."/>
            <person name="Bohlmann J."/>
            <person name="van Vuuren H.J."/>
            <person name="Jones S.J."/>
            <person name="Pretorius I.S."/>
            <person name="Schmidt S.A."/>
            <person name="Borneman A.R."/>
        </authorList>
    </citation>
    <scope>NUCLEOTIDE SEQUENCE [LARGE SCALE GENOMIC DNA]</scope>
    <source>
        <strain evidence="4">cv. Chardonnay</strain>
        <tissue evidence="3">Leaf</tissue>
    </source>
</reference>
<evidence type="ECO:0000259" key="2">
    <source>
        <dbReference type="SMART" id="SM00568"/>
    </source>
</evidence>
<dbReference type="InterPro" id="IPR004182">
    <property type="entry name" value="GRAM"/>
</dbReference>
<organism evidence="3 4">
    <name type="scientific">Vitis vinifera</name>
    <name type="common">Grape</name>
    <dbReference type="NCBI Taxonomy" id="29760"/>
    <lineage>
        <taxon>Eukaryota</taxon>
        <taxon>Viridiplantae</taxon>
        <taxon>Streptophyta</taxon>
        <taxon>Embryophyta</taxon>
        <taxon>Tracheophyta</taxon>
        <taxon>Spermatophyta</taxon>
        <taxon>Magnoliopsida</taxon>
        <taxon>eudicotyledons</taxon>
        <taxon>Gunneridae</taxon>
        <taxon>Pentapetalae</taxon>
        <taxon>rosids</taxon>
        <taxon>Vitales</taxon>
        <taxon>Vitaceae</taxon>
        <taxon>Viteae</taxon>
        <taxon>Vitis</taxon>
    </lineage>
</organism>
<dbReference type="InterPro" id="IPR011993">
    <property type="entry name" value="PH-like_dom_sf"/>
</dbReference>
<sequence length="250" mass="28959">MGRIAQGTKVLAEGGYEKIFRHTFETVPEEQLQNSFACYLSTSAGPVMGILYVSTAKLAFCSDNPLSYKAGDQMEWSYYKTWQKMDLIYCVQPRVSFFGWEASWGKTLTLDQLQKRGWPLASRYYLCQRHEESIDHILLHCTKARTLWALLFSLFWVQWVVPATATVKATLLGWDGSFVGEKRKEVLRASPLCLFWMVWKARNKIAFEEEVLSIQRLRSSFVYFLWSEMKLFIKDGPSTLVDFIGWVGTH</sequence>